<dbReference type="CDD" id="cd16012">
    <property type="entry name" value="ALP"/>
    <property type="match status" value="1"/>
</dbReference>
<feature type="binding site" evidence="3">
    <location>
        <position position="320"/>
    </location>
    <ligand>
        <name>Mg(2+)</name>
        <dbReference type="ChEBI" id="CHEBI:18420"/>
    </ligand>
</feature>
<feature type="active site" description="Phosphoserine intermediate" evidence="2">
    <location>
        <position position="111"/>
    </location>
</feature>
<evidence type="ECO:0000256" key="4">
    <source>
        <dbReference type="RuleBase" id="RU003946"/>
    </source>
</evidence>
<reference evidence="6 7" key="2">
    <citation type="submission" date="2020-06" db="EMBL/GenBank/DDBJ databases">
        <title>Halomonas songnenensis sp. nov., a moderately halophilic bacterium isolated from saline and alkaline soils.</title>
        <authorList>
            <person name="Jiang J."/>
            <person name="Pan Y."/>
        </authorList>
    </citation>
    <scope>NUCLEOTIDE SEQUENCE [LARGE SCALE GENOMIC DNA]</scope>
    <source>
        <strain evidence="6 7">TBZ9</strain>
    </source>
</reference>
<evidence type="ECO:0000256" key="1">
    <source>
        <dbReference type="ARBA" id="ARBA00022553"/>
    </source>
</evidence>
<gene>
    <name evidence="6" type="ORF">HLB35_06110</name>
</gene>
<dbReference type="SMART" id="SM00098">
    <property type="entry name" value="alkPPc"/>
    <property type="match status" value="1"/>
</dbReference>
<dbReference type="Gene3D" id="3.40.720.10">
    <property type="entry name" value="Alkaline Phosphatase, subunit A"/>
    <property type="match status" value="1"/>
</dbReference>
<comment type="similarity">
    <text evidence="4">Belongs to the alkaline phosphatase family.</text>
</comment>
<dbReference type="EMBL" id="JABFHI010000002">
    <property type="protein sequence ID" value="NOG31449.1"/>
    <property type="molecule type" value="Genomic_DNA"/>
</dbReference>
<dbReference type="GO" id="GO:0004035">
    <property type="term" value="F:alkaline phosphatase activity"/>
    <property type="evidence" value="ECO:0007669"/>
    <property type="project" value="TreeGrafter"/>
</dbReference>
<feature type="binding site" evidence="3">
    <location>
        <position position="61"/>
    </location>
    <ligand>
        <name>Zn(2+)</name>
        <dbReference type="ChEBI" id="CHEBI:29105"/>
        <label>2</label>
    </ligand>
</feature>
<reference evidence="6 7" key="1">
    <citation type="submission" date="2020-05" db="EMBL/GenBank/DDBJ databases">
        <authorList>
            <person name="Ruan W."/>
            <person name="Jeon C.O."/>
            <person name="Chun B.H."/>
        </authorList>
    </citation>
    <scope>NUCLEOTIDE SEQUENCE [LARGE SCALE GENOMIC DNA]</scope>
    <source>
        <strain evidence="6 7">TBZ9</strain>
    </source>
</reference>
<feature type="binding site" evidence="3">
    <location>
        <position position="325"/>
    </location>
    <ligand>
        <name>Zn(2+)</name>
        <dbReference type="ChEBI" id="CHEBI:29105"/>
        <label>2</label>
    </ligand>
</feature>
<feature type="binding site" evidence="3">
    <location>
        <position position="61"/>
    </location>
    <ligand>
        <name>Mg(2+)</name>
        <dbReference type="ChEBI" id="CHEBI:18420"/>
    </ligand>
</feature>
<dbReference type="PRINTS" id="PR00113">
    <property type="entry name" value="ALKPHPHTASE"/>
</dbReference>
<keyword evidence="3" id="KW-0862">Zinc</keyword>
<keyword evidence="3" id="KW-0479">Metal-binding</keyword>
<keyword evidence="7" id="KW-1185">Reference proteome</keyword>
<feature type="binding site" evidence="3">
    <location>
        <position position="367"/>
    </location>
    <ligand>
        <name>Zn(2+)</name>
        <dbReference type="ChEBI" id="CHEBI:29105"/>
        <label>2</label>
    </ligand>
</feature>
<feature type="signal peptide" evidence="5">
    <location>
        <begin position="1"/>
        <end position="21"/>
    </location>
</feature>
<name>A0A7Y3TWQ3_9GAMM</name>
<dbReference type="SUPFAM" id="SSF53649">
    <property type="entry name" value="Alkaline phosphatase-like"/>
    <property type="match status" value="1"/>
</dbReference>
<dbReference type="InterPro" id="IPR001952">
    <property type="entry name" value="Alkaline_phosphatase"/>
</dbReference>
<dbReference type="Proteomes" id="UP000588806">
    <property type="component" value="Unassembled WGS sequence"/>
</dbReference>
<feature type="chain" id="PRO_5030676718" evidence="5">
    <location>
        <begin position="22"/>
        <end position="498"/>
    </location>
</feature>
<evidence type="ECO:0000256" key="2">
    <source>
        <dbReference type="PIRSR" id="PIRSR601952-1"/>
    </source>
</evidence>
<evidence type="ECO:0000313" key="6">
    <source>
        <dbReference type="EMBL" id="NOG31449.1"/>
    </source>
</evidence>
<dbReference type="Pfam" id="PF00245">
    <property type="entry name" value="Alk_phosphatase"/>
    <property type="match status" value="1"/>
</dbReference>
<evidence type="ECO:0000256" key="5">
    <source>
        <dbReference type="SAM" id="SignalP"/>
    </source>
</evidence>
<accession>A0A7Y3TWQ3</accession>
<keyword evidence="1" id="KW-0597">Phosphoprotein</keyword>
<feature type="binding site" evidence="3">
    <location>
        <position position="366"/>
    </location>
    <ligand>
        <name>Zn(2+)</name>
        <dbReference type="ChEBI" id="CHEBI:29105"/>
        <label>2</label>
    </ligand>
</feature>
<keyword evidence="3" id="KW-0460">Magnesium</keyword>
<feature type="binding site" evidence="3">
    <location>
        <position position="461"/>
    </location>
    <ligand>
        <name>Zn(2+)</name>
        <dbReference type="ChEBI" id="CHEBI:29105"/>
        <label>2</label>
    </ligand>
</feature>
<dbReference type="GO" id="GO:0046872">
    <property type="term" value="F:metal ion binding"/>
    <property type="evidence" value="ECO:0007669"/>
    <property type="project" value="UniProtKB-KW"/>
</dbReference>
<dbReference type="PANTHER" id="PTHR11596">
    <property type="entry name" value="ALKALINE PHOSPHATASE"/>
    <property type="match status" value="1"/>
</dbReference>
<protein>
    <submittedName>
        <fullName evidence="6">Alkaline phosphatase</fullName>
    </submittedName>
</protein>
<dbReference type="RefSeq" id="WP_171701900.1">
    <property type="nucleotide sequence ID" value="NZ_JABFHI010000002.1"/>
</dbReference>
<dbReference type="AlphaFoldDB" id="A0A7Y3TWQ3"/>
<comment type="cofactor">
    <cofactor evidence="3">
        <name>Mg(2+)</name>
        <dbReference type="ChEBI" id="CHEBI:18420"/>
    </cofactor>
    <text evidence="3">Binds 1 Mg(2+) ion.</text>
</comment>
<dbReference type="InterPro" id="IPR017850">
    <property type="entry name" value="Alkaline_phosphatase_core_sf"/>
</dbReference>
<keyword evidence="5" id="KW-0732">Signal</keyword>
<organism evidence="6 7">
    <name type="scientific">Vreelandella azerica</name>
    <dbReference type="NCBI Taxonomy" id="2732867"/>
    <lineage>
        <taxon>Bacteria</taxon>
        <taxon>Pseudomonadati</taxon>
        <taxon>Pseudomonadota</taxon>
        <taxon>Gammaproteobacteria</taxon>
        <taxon>Oceanospirillales</taxon>
        <taxon>Halomonadaceae</taxon>
        <taxon>Vreelandella</taxon>
    </lineage>
</organism>
<evidence type="ECO:0000256" key="3">
    <source>
        <dbReference type="PIRSR" id="PIRSR601952-2"/>
    </source>
</evidence>
<evidence type="ECO:0000313" key="7">
    <source>
        <dbReference type="Proteomes" id="UP000588806"/>
    </source>
</evidence>
<proteinExistence type="inferred from homology"/>
<comment type="caution">
    <text evidence="6">The sequence shown here is derived from an EMBL/GenBank/DDBJ whole genome shotgun (WGS) entry which is preliminary data.</text>
</comment>
<feature type="binding site" evidence="3">
    <location>
        <position position="329"/>
    </location>
    <ligand>
        <name>Zn(2+)</name>
        <dbReference type="ChEBI" id="CHEBI:29105"/>
        <label>2</label>
    </ligand>
</feature>
<feature type="binding site" evidence="3">
    <location>
        <position position="174"/>
    </location>
    <ligand>
        <name>Mg(2+)</name>
        <dbReference type="ChEBI" id="CHEBI:18420"/>
    </ligand>
</feature>
<dbReference type="PANTHER" id="PTHR11596:SF5">
    <property type="entry name" value="ALKALINE PHOSPHATASE"/>
    <property type="match status" value="1"/>
</dbReference>
<feature type="binding site" evidence="3">
    <location>
        <position position="172"/>
    </location>
    <ligand>
        <name>Mg(2+)</name>
        <dbReference type="ChEBI" id="CHEBI:18420"/>
    </ligand>
</feature>
<comment type="cofactor">
    <cofactor evidence="3">
        <name>Zn(2+)</name>
        <dbReference type="ChEBI" id="CHEBI:29105"/>
    </cofactor>
    <text evidence="3">Binds 2 Zn(2+) ions.</text>
</comment>
<sequence>MLRCITPLALVTAVLATPAVAQDVNQTDNDWFTAGQARIQAELAKQANTNTAKNVILMIADGNGVGTNYATRLFMGQQEGGLGDDFVMPYEEFPNLALAKTYNVNAQTPDSAGTGTAMMSGVKTKAGIIGVNENVNRGDCSTLPGNELTSITEIMHGMGKSAGFVSTARVTHATPASVYAKTVDRNFEDDSQLPEGCDTQKDIATQLIDAMEAGLVSVAMGGGYRHFVPAGEELPVGGTGRRTDDINLIERATELGAYHAHNDETFANAPVDGTPLLGLFESSHMMYSADRYDEPSLADMAEAAVSSLSNDEDGFFLQVESGRVDHANHAGNLARVVTDGAAFAEAVERVISMVDLSETMVIVTADHEHALAFNGYCGRGSDILGLCMEIDGNGVEHTGEPLLGSDGKPYTVAGYLNGPGSVMTQQQDGNYFGTRPEVTEEQATDIDYIQQALVPRSSETHAGPDVAVYAIGPWSHLLNGSIEQNVVFHAMHYAATAE</sequence>